<evidence type="ECO:0000259" key="3">
    <source>
        <dbReference type="Pfam" id="PF00144"/>
    </source>
</evidence>
<evidence type="ECO:0000313" key="5">
    <source>
        <dbReference type="Proteomes" id="UP000078368"/>
    </source>
</evidence>
<feature type="compositionally biased region" description="Low complexity" evidence="1">
    <location>
        <begin position="32"/>
        <end position="52"/>
    </location>
</feature>
<gene>
    <name evidence="4" type="ORF">A4H34_00135</name>
</gene>
<dbReference type="SUPFAM" id="SSF56601">
    <property type="entry name" value="beta-lactamase/transpeptidase-like"/>
    <property type="match status" value="1"/>
</dbReference>
<dbReference type="PANTHER" id="PTHR46825">
    <property type="entry name" value="D-ALANYL-D-ALANINE-CARBOXYPEPTIDASE/ENDOPEPTIDASE AMPH"/>
    <property type="match status" value="1"/>
</dbReference>
<dbReference type="InterPro" id="IPR012338">
    <property type="entry name" value="Beta-lactam/transpept-like"/>
</dbReference>
<comment type="caution">
    <text evidence="4">The sequence shown here is derived from an EMBL/GenBank/DDBJ whole genome shotgun (WGS) entry which is preliminary data.</text>
</comment>
<keyword evidence="2" id="KW-0812">Transmembrane</keyword>
<dbReference type="AlphaFoldDB" id="A0A179B2T3"/>
<dbReference type="InterPro" id="IPR050491">
    <property type="entry name" value="AmpC-like"/>
</dbReference>
<dbReference type="OrthoDB" id="9773047at2"/>
<feature type="region of interest" description="Disordered" evidence="1">
    <location>
        <begin position="328"/>
        <end position="347"/>
    </location>
</feature>
<feature type="transmembrane region" description="Helical" evidence="2">
    <location>
        <begin position="58"/>
        <end position="79"/>
    </location>
</feature>
<dbReference type="PANTHER" id="PTHR46825:SF7">
    <property type="entry name" value="D-ALANYL-D-ALANINE CARBOXYPEPTIDASE"/>
    <property type="match status" value="1"/>
</dbReference>
<feature type="compositionally biased region" description="Basic and acidic residues" evidence="1">
    <location>
        <begin position="337"/>
        <end position="347"/>
    </location>
</feature>
<reference evidence="4 5" key="1">
    <citation type="submission" date="2016-04" db="EMBL/GenBank/DDBJ databases">
        <title>Peptidophaga gingivicola gen. nov., sp. nov., isolated from human subgingival plaque.</title>
        <authorList>
            <person name="Beall C.J."/>
            <person name="Mokrzan E.M."/>
            <person name="Griffen A.L."/>
            <person name="Leys E.J."/>
        </authorList>
    </citation>
    <scope>NUCLEOTIDE SEQUENCE [LARGE SCALE GENOMIC DNA]</scope>
    <source>
        <strain evidence="4 5">BA112</strain>
    </source>
</reference>
<dbReference type="RefSeq" id="WP_064230659.1">
    <property type="nucleotide sequence ID" value="NZ_LVZK01000001.1"/>
</dbReference>
<organism evidence="4 5">
    <name type="scientific">Peptidiphaga gingivicola</name>
    <dbReference type="NCBI Taxonomy" id="2741497"/>
    <lineage>
        <taxon>Bacteria</taxon>
        <taxon>Bacillati</taxon>
        <taxon>Actinomycetota</taxon>
        <taxon>Actinomycetes</taxon>
        <taxon>Actinomycetales</taxon>
        <taxon>Actinomycetaceae</taxon>
        <taxon>Peptidiphaga</taxon>
    </lineage>
</organism>
<evidence type="ECO:0000256" key="1">
    <source>
        <dbReference type="SAM" id="MobiDB-lite"/>
    </source>
</evidence>
<proteinExistence type="predicted"/>
<name>A0A179B2T3_9ACTO</name>
<accession>A0A179B2T3</accession>
<dbReference type="EMBL" id="LVZK01000001">
    <property type="protein sequence ID" value="OAP85659.1"/>
    <property type="molecule type" value="Genomic_DNA"/>
</dbReference>
<feature type="domain" description="Beta-lactamase-related" evidence="3">
    <location>
        <begin position="133"/>
        <end position="457"/>
    </location>
</feature>
<feature type="region of interest" description="Disordered" evidence="1">
    <location>
        <begin position="105"/>
        <end position="130"/>
    </location>
</feature>
<keyword evidence="2" id="KW-0472">Membrane</keyword>
<dbReference type="STRING" id="1823756.A4H34_00135"/>
<sequence length="478" mass="49752">MSNSKKTTVKWFRRDDSDRFADRSIATSGADGSSSYPSAAPRSASAGRSASAPRARSLRLAAASLAGLIGIGAASFGAVSAQADEVAPSSASVSSRSLASVHGASVLTLDRPTPSGQSAKRGTSKAAQKRDLKATIQELVDAGYPGALAAKTDKDGNAVGATAGKGNLSTGEAPPLDGEVRIGSNTKTFVAVLIMKMVEEGKVKLDEPIETYLPGLIKGQGVDGKKITVRQLLQHTSGLPEIMLGMPDFFAMRNDYLSPRDVLDMALTRPAQFAPGAKFTYTNTNYIVLGLLAERVGKRPVAEQIEAKIIKPLGLKHTYMPGPGEKAFRGKHPHGYHTRDNKPGKLEDITEADPSWAWAAGSMISTPSELNKFMQSIFDGSLLNQASIAEMKKSVPMGDEGDVYGLGLIGHKLSCGVAWGHGGTIPGSQTDNAVGPDGAAAVIATTAIPATNAKDTAAEEAGGKRLGLQALDKALCGK</sequence>
<keyword evidence="2" id="KW-1133">Transmembrane helix</keyword>
<keyword evidence="5" id="KW-1185">Reference proteome</keyword>
<keyword evidence="4" id="KW-0378">Hydrolase</keyword>
<dbReference type="InterPro" id="IPR001466">
    <property type="entry name" value="Beta-lactam-related"/>
</dbReference>
<dbReference type="Pfam" id="PF00144">
    <property type="entry name" value="Beta-lactamase"/>
    <property type="match status" value="1"/>
</dbReference>
<dbReference type="Proteomes" id="UP000078368">
    <property type="component" value="Unassembled WGS sequence"/>
</dbReference>
<evidence type="ECO:0000313" key="4">
    <source>
        <dbReference type="EMBL" id="OAP85659.1"/>
    </source>
</evidence>
<dbReference type="GO" id="GO:0016787">
    <property type="term" value="F:hydrolase activity"/>
    <property type="evidence" value="ECO:0007669"/>
    <property type="project" value="UniProtKB-KW"/>
</dbReference>
<protein>
    <submittedName>
        <fullName evidence="4">Serine hydrolase</fullName>
    </submittedName>
</protein>
<dbReference type="Gene3D" id="3.40.710.10">
    <property type="entry name" value="DD-peptidase/beta-lactamase superfamily"/>
    <property type="match status" value="1"/>
</dbReference>
<evidence type="ECO:0000256" key="2">
    <source>
        <dbReference type="SAM" id="Phobius"/>
    </source>
</evidence>
<feature type="region of interest" description="Disordered" evidence="1">
    <location>
        <begin position="22"/>
        <end position="52"/>
    </location>
</feature>